<evidence type="ECO:0000259" key="4">
    <source>
        <dbReference type="Pfam" id="PF13472"/>
    </source>
</evidence>
<dbReference type="EMBL" id="CP001630">
    <property type="protein sequence ID" value="ACU36636.1"/>
    <property type="molecule type" value="Genomic_DNA"/>
</dbReference>
<dbReference type="InterPro" id="IPR037460">
    <property type="entry name" value="SEST-like"/>
</dbReference>
<feature type="active site" evidence="1">
    <location>
        <position position="315"/>
    </location>
</feature>
<reference evidence="5 6" key="1">
    <citation type="journal article" date="2009" name="Stand. Genomic Sci.">
        <title>Complete genome sequence of Actinosynnema mirum type strain (101).</title>
        <authorList>
            <person name="Land M."/>
            <person name="Lapidus A."/>
            <person name="Mayilraj S."/>
            <person name="Chen F."/>
            <person name="Copeland A."/>
            <person name="Del Rio T.G."/>
            <person name="Nolan M."/>
            <person name="Lucas S."/>
            <person name="Tice H."/>
            <person name="Cheng J.F."/>
            <person name="Chertkov O."/>
            <person name="Bruce D."/>
            <person name="Goodwin L."/>
            <person name="Pitluck S."/>
            <person name="Rohde M."/>
            <person name="Goker M."/>
            <person name="Pati A."/>
            <person name="Ivanova N."/>
            <person name="Mavromatis K."/>
            <person name="Chen A."/>
            <person name="Palaniappan K."/>
            <person name="Hauser L."/>
            <person name="Chang Y.J."/>
            <person name="Jeffries C.C."/>
            <person name="Brettin T."/>
            <person name="Detter J.C."/>
            <person name="Han C."/>
            <person name="Chain P."/>
            <person name="Tindall B.J."/>
            <person name="Bristow J."/>
            <person name="Eisen J.A."/>
            <person name="Markowitz V."/>
            <person name="Hugenholtz P."/>
            <person name="Kyrpides N.C."/>
            <person name="Klenk H.P."/>
        </authorList>
    </citation>
    <scope>NUCLEOTIDE SEQUENCE [LARGE SCALE GENOMIC DNA]</scope>
    <source>
        <strain evidence="6">ATCC 29888 / DSM 43827 / JCM 3225 / NBRC 14064 / NCIMB 13271 / NRRL B-12336 / IMRU 3971 / 101</strain>
    </source>
</reference>
<dbReference type="GO" id="GO:0006629">
    <property type="term" value="P:lipid metabolic process"/>
    <property type="evidence" value="ECO:0007669"/>
    <property type="project" value="TreeGrafter"/>
</dbReference>
<feature type="disulfide bond" evidence="2">
    <location>
        <begin position="73"/>
        <end position="95"/>
    </location>
</feature>
<dbReference type="PANTHER" id="PTHR37981">
    <property type="entry name" value="LIPASE 2"/>
    <property type="match status" value="1"/>
</dbReference>
<evidence type="ECO:0000256" key="1">
    <source>
        <dbReference type="PIRSR" id="PIRSR637460-1"/>
    </source>
</evidence>
<dbReference type="AlphaFoldDB" id="C6WNW7"/>
<proteinExistence type="predicted"/>
<feature type="chain" id="PRO_5002972954" description="SGNH hydrolase-type esterase domain-containing protein" evidence="3">
    <location>
        <begin position="31"/>
        <end position="353"/>
    </location>
</feature>
<keyword evidence="6" id="KW-1185">Reference proteome</keyword>
<dbReference type="SUPFAM" id="SSF52266">
    <property type="entry name" value="SGNH hydrolase"/>
    <property type="match status" value="1"/>
</dbReference>
<dbReference type="HOGENOM" id="CLU_055979_0_0_11"/>
<dbReference type="PANTHER" id="PTHR37981:SF1">
    <property type="entry name" value="SGNH HYDROLASE-TYPE ESTERASE DOMAIN-CONTAINING PROTEIN"/>
    <property type="match status" value="1"/>
</dbReference>
<feature type="active site" description="Nucleophile" evidence="1">
    <location>
        <position position="51"/>
    </location>
</feature>
<dbReference type="RefSeq" id="WP_015801525.1">
    <property type="nucleotide sequence ID" value="NC_013093.1"/>
</dbReference>
<feature type="disulfide bond" evidence="2">
    <location>
        <begin position="228"/>
        <end position="274"/>
    </location>
</feature>
<feature type="disulfide bond" evidence="2">
    <location>
        <begin position="151"/>
        <end position="163"/>
    </location>
</feature>
<dbReference type="InterPro" id="IPR013830">
    <property type="entry name" value="SGNH_hydro"/>
</dbReference>
<dbReference type="STRING" id="446462.Amir_2701"/>
<keyword evidence="3" id="KW-0732">Signal</keyword>
<dbReference type="eggNOG" id="COG2755">
    <property type="taxonomic scope" value="Bacteria"/>
</dbReference>
<organism evidence="5 6">
    <name type="scientific">Actinosynnema mirum (strain ATCC 29888 / DSM 43827 / JCM 3225 / NBRC 14064 / NCIMB 13271 / NRRL B-12336 / IMRU 3971 / 101)</name>
    <dbReference type="NCBI Taxonomy" id="446462"/>
    <lineage>
        <taxon>Bacteria</taxon>
        <taxon>Bacillati</taxon>
        <taxon>Actinomycetota</taxon>
        <taxon>Actinomycetes</taxon>
        <taxon>Pseudonocardiales</taxon>
        <taxon>Pseudonocardiaceae</taxon>
        <taxon>Actinosynnema</taxon>
    </lineage>
</organism>
<dbReference type="KEGG" id="ami:Amir_2701"/>
<dbReference type="GO" id="GO:0016788">
    <property type="term" value="F:hydrolase activity, acting on ester bonds"/>
    <property type="evidence" value="ECO:0007669"/>
    <property type="project" value="InterPro"/>
</dbReference>
<evidence type="ECO:0000256" key="3">
    <source>
        <dbReference type="SAM" id="SignalP"/>
    </source>
</evidence>
<keyword evidence="2" id="KW-1015">Disulfide bond</keyword>
<dbReference type="Gene3D" id="3.40.50.1110">
    <property type="entry name" value="SGNH hydrolase"/>
    <property type="match status" value="1"/>
</dbReference>
<accession>C6WNW7</accession>
<evidence type="ECO:0000313" key="5">
    <source>
        <dbReference type="EMBL" id="ACU36636.1"/>
    </source>
</evidence>
<feature type="signal peptide" evidence="3">
    <location>
        <begin position="1"/>
        <end position="30"/>
    </location>
</feature>
<sequence length="353" mass="37996">MPRKTLTLTTTTAAAATLLLLLLSASILLATSTTRDPMDPRETAVVSLGDSAMAGEGAGDYTHDTNGANGNWCHRSPHALVHHTALATHSFNLACSGADSTNVSLADTTHNTEGSQARRLTALAKRYRVTTVLVQVGANDAPQFAETVVSCVLAWLNPFGKGCREDLRKSWPSRLNAMTPKVETALRDIRTAMTEAGYTEADYTLILLSYASPVTEKIDRFRSVAQGCPLKPEDAAYGRLEAVPQLSDALRGAAERTNTRFLDLSRAAEGHEACSQGDDPTNEWQRRLTITPEALRDLAQAPEDAVLRAAQQSFHPTAQGYAHMATCTAEFATTTRKTALCVPENNTLRLADG</sequence>
<dbReference type="Proteomes" id="UP000002213">
    <property type="component" value="Chromosome"/>
</dbReference>
<feature type="domain" description="SGNH hydrolase-type esterase" evidence="4">
    <location>
        <begin position="48"/>
        <end position="322"/>
    </location>
</feature>
<name>C6WNW7_ACTMD</name>
<evidence type="ECO:0000256" key="2">
    <source>
        <dbReference type="PIRSR" id="PIRSR637460-2"/>
    </source>
</evidence>
<gene>
    <name evidence="5" type="ordered locus">Amir_2701</name>
</gene>
<protein>
    <recommendedName>
        <fullName evidence="4">SGNH hydrolase-type esterase domain-containing protein</fullName>
    </recommendedName>
</protein>
<dbReference type="Pfam" id="PF13472">
    <property type="entry name" value="Lipase_GDSL_2"/>
    <property type="match status" value="1"/>
</dbReference>
<dbReference type="InterPro" id="IPR036514">
    <property type="entry name" value="SGNH_hydro_sf"/>
</dbReference>
<evidence type="ECO:0000313" key="6">
    <source>
        <dbReference type="Proteomes" id="UP000002213"/>
    </source>
</evidence>